<accession>A0AAV5E2K4</accession>
<reference evidence="1" key="1">
    <citation type="journal article" date="2018" name="DNA Res.">
        <title>Multiple hybrid de novo genome assembly of finger millet, an orphan allotetraploid crop.</title>
        <authorList>
            <person name="Hatakeyama M."/>
            <person name="Aluri S."/>
            <person name="Balachadran M.T."/>
            <person name="Sivarajan S.R."/>
            <person name="Patrignani A."/>
            <person name="Gruter S."/>
            <person name="Poveda L."/>
            <person name="Shimizu-Inatsugi R."/>
            <person name="Baeten J."/>
            <person name="Francoijs K.J."/>
            <person name="Nataraja K.N."/>
            <person name="Reddy Y.A.N."/>
            <person name="Phadnis S."/>
            <person name="Ravikumar R.L."/>
            <person name="Schlapbach R."/>
            <person name="Sreeman S.M."/>
            <person name="Shimizu K.K."/>
        </authorList>
    </citation>
    <scope>NUCLEOTIDE SEQUENCE</scope>
</reference>
<evidence type="ECO:0000313" key="2">
    <source>
        <dbReference type="Proteomes" id="UP001054889"/>
    </source>
</evidence>
<evidence type="ECO:0000313" key="1">
    <source>
        <dbReference type="EMBL" id="GJN16692.1"/>
    </source>
</evidence>
<organism evidence="1 2">
    <name type="scientific">Eleusine coracana subsp. coracana</name>
    <dbReference type="NCBI Taxonomy" id="191504"/>
    <lineage>
        <taxon>Eukaryota</taxon>
        <taxon>Viridiplantae</taxon>
        <taxon>Streptophyta</taxon>
        <taxon>Embryophyta</taxon>
        <taxon>Tracheophyta</taxon>
        <taxon>Spermatophyta</taxon>
        <taxon>Magnoliopsida</taxon>
        <taxon>Liliopsida</taxon>
        <taxon>Poales</taxon>
        <taxon>Poaceae</taxon>
        <taxon>PACMAD clade</taxon>
        <taxon>Chloridoideae</taxon>
        <taxon>Cynodonteae</taxon>
        <taxon>Eleusininae</taxon>
        <taxon>Eleusine</taxon>
    </lineage>
</organism>
<name>A0AAV5E2K4_ELECO</name>
<comment type="caution">
    <text evidence="1">The sequence shown here is derived from an EMBL/GenBank/DDBJ whole genome shotgun (WGS) entry which is preliminary data.</text>
</comment>
<proteinExistence type="predicted"/>
<dbReference type="AlphaFoldDB" id="A0AAV5E2K4"/>
<sequence>MDGFRLLNPELLDCKFGAKIELEKCYNNMLNESMTQFNQELIPLEACIAVLKHLMLSTDAQIPNIGPPINQRNRGVQHTLYLNPLEYRHATVSRDKHAQRAFWNASLRLPEVKKSVLKKMIELERSLKEEFQKVMEDQSNLGVGYANYRFYHLE</sequence>
<dbReference type="EMBL" id="BQKI01000073">
    <property type="protein sequence ID" value="GJN16692.1"/>
    <property type="molecule type" value="Genomic_DNA"/>
</dbReference>
<keyword evidence="2" id="KW-1185">Reference proteome</keyword>
<gene>
    <name evidence="1" type="primary">gb03711</name>
    <name evidence="1" type="ORF">PR202_gb03711</name>
</gene>
<reference evidence="1" key="2">
    <citation type="submission" date="2021-12" db="EMBL/GenBank/DDBJ databases">
        <title>Resequencing data analysis of finger millet.</title>
        <authorList>
            <person name="Hatakeyama M."/>
            <person name="Aluri S."/>
            <person name="Balachadran M.T."/>
            <person name="Sivarajan S.R."/>
            <person name="Poveda L."/>
            <person name="Shimizu-Inatsugi R."/>
            <person name="Schlapbach R."/>
            <person name="Sreeman S.M."/>
            <person name="Shimizu K.K."/>
        </authorList>
    </citation>
    <scope>NUCLEOTIDE SEQUENCE</scope>
</reference>
<dbReference type="Proteomes" id="UP001054889">
    <property type="component" value="Unassembled WGS sequence"/>
</dbReference>
<protein>
    <submittedName>
        <fullName evidence="1">Uncharacterized protein</fullName>
    </submittedName>
</protein>